<dbReference type="Pfam" id="PF22124">
    <property type="entry name" value="Glyco_hydro_95_cat"/>
    <property type="match status" value="1"/>
</dbReference>
<dbReference type="GO" id="GO:0004560">
    <property type="term" value="F:alpha-L-fucosidase activity"/>
    <property type="evidence" value="ECO:0007669"/>
    <property type="project" value="TreeGrafter"/>
</dbReference>
<feature type="domain" description="Glycosyl hydrolase family 95 catalytic" evidence="3">
    <location>
        <begin position="327"/>
        <end position="777"/>
    </location>
</feature>
<evidence type="ECO:0000259" key="1">
    <source>
        <dbReference type="Pfam" id="PF14498"/>
    </source>
</evidence>
<keyword evidence="4" id="KW-0378">Hydrolase</keyword>
<dbReference type="InterPro" id="IPR008928">
    <property type="entry name" value="6-hairpin_glycosidase_sf"/>
</dbReference>
<dbReference type="InterPro" id="IPR027414">
    <property type="entry name" value="GH95_N_dom"/>
</dbReference>
<keyword evidence="5" id="KW-1185">Reference proteome</keyword>
<dbReference type="InterPro" id="IPR054363">
    <property type="entry name" value="GH95_cat"/>
</dbReference>
<dbReference type="PANTHER" id="PTHR31084:SF0">
    <property type="entry name" value="ALPHA-L-FUCOSIDASE 2"/>
    <property type="match status" value="1"/>
</dbReference>
<gene>
    <name evidence="4" type="ORF">BXY41_106160</name>
</gene>
<protein>
    <submittedName>
        <fullName evidence="4">Glycosyl hydrolase family 65</fullName>
    </submittedName>
</protein>
<feature type="domain" description="Glycosyl hydrolase family 95 N-terminal" evidence="1">
    <location>
        <begin position="30"/>
        <end position="266"/>
    </location>
</feature>
<dbReference type="Pfam" id="PF14498">
    <property type="entry name" value="Glyco_hyd_65N_2"/>
    <property type="match status" value="1"/>
</dbReference>
<accession>A0A2S6HSA3</accession>
<organism evidence="4 5">
    <name type="scientific">Lacrimispora xylanisolvens</name>
    <dbReference type="NCBI Taxonomy" id="384636"/>
    <lineage>
        <taxon>Bacteria</taxon>
        <taxon>Bacillati</taxon>
        <taxon>Bacillota</taxon>
        <taxon>Clostridia</taxon>
        <taxon>Lachnospirales</taxon>
        <taxon>Lachnospiraceae</taxon>
        <taxon>Lacrimispora</taxon>
    </lineage>
</organism>
<evidence type="ECO:0000259" key="2">
    <source>
        <dbReference type="Pfam" id="PF21307"/>
    </source>
</evidence>
<name>A0A2S6HSA3_9FIRM</name>
<dbReference type="InterPro" id="IPR012341">
    <property type="entry name" value="6hp_glycosidase-like_sf"/>
</dbReference>
<dbReference type="AlphaFoldDB" id="A0A2S6HSA3"/>
<evidence type="ECO:0000313" key="5">
    <source>
        <dbReference type="Proteomes" id="UP000237749"/>
    </source>
</evidence>
<dbReference type="OrthoDB" id="9802600at2"/>
<dbReference type="Gene3D" id="1.50.10.10">
    <property type="match status" value="1"/>
</dbReference>
<dbReference type="RefSeq" id="WP_104437267.1">
    <property type="nucleotide sequence ID" value="NZ_PTJA01000006.1"/>
</dbReference>
<dbReference type="GO" id="GO:0005975">
    <property type="term" value="P:carbohydrate metabolic process"/>
    <property type="evidence" value="ECO:0007669"/>
    <property type="project" value="InterPro"/>
</dbReference>
<dbReference type="PANTHER" id="PTHR31084">
    <property type="entry name" value="ALPHA-L-FUCOSIDASE 2"/>
    <property type="match status" value="1"/>
</dbReference>
<dbReference type="Pfam" id="PF21307">
    <property type="entry name" value="Glyco_hydro_95_C"/>
    <property type="match status" value="1"/>
</dbReference>
<feature type="domain" description="Alpha fucosidase A-like C-terminal" evidence="2">
    <location>
        <begin position="780"/>
        <end position="837"/>
    </location>
</feature>
<reference evidence="4 5" key="1">
    <citation type="submission" date="2018-02" db="EMBL/GenBank/DDBJ databases">
        <title>Genomic Encyclopedia of Archaeal and Bacterial Type Strains, Phase II (KMG-II): from individual species to whole genera.</title>
        <authorList>
            <person name="Goeker M."/>
        </authorList>
    </citation>
    <scope>NUCLEOTIDE SEQUENCE [LARGE SCALE GENOMIC DNA]</scope>
    <source>
        <strain evidence="4 5">DSM 3808</strain>
    </source>
</reference>
<dbReference type="EMBL" id="PTJA01000006">
    <property type="protein sequence ID" value="PPK80570.1"/>
    <property type="molecule type" value="Genomic_DNA"/>
</dbReference>
<comment type="caution">
    <text evidence="4">The sequence shown here is derived from an EMBL/GenBank/DDBJ whole genome shotgun (WGS) entry which is preliminary data.</text>
</comment>
<evidence type="ECO:0000259" key="3">
    <source>
        <dbReference type="Pfam" id="PF22124"/>
    </source>
</evidence>
<proteinExistence type="predicted"/>
<dbReference type="Proteomes" id="UP000237749">
    <property type="component" value="Unassembled WGS sequence"/>
</dbReference>
<evidence type="ECO:0000313" key="4">
    <source>
        <dbReference type="EMBL" id="PPK80570.1"/>
    </source>
</evidence>
<sequence>MKDKYRTKVISNSYTDIIPYYNYETTEPGWRDGMVTGNGENGVICSCSPYSETLIYQNMYFIMPTPEPRFTPPEVTAELHEARQAVINFDDSWNVHDRIRTYNYRFHPGHQVRLNMPQEKTLEYVRETDFESGEIVVSYTDKNGTWTRRTFTSREDNVTITKITQSDAGIKVNMDLSIDDLSSMKNFGKDAFNKDAKCDEENLQYKKLVDEDDTHISMVVHYPSYDGSELAEGGYAGVTRVIAVGGTKKKVSGIDRNEKINVGKEKNPVIRITGADEVFLITKTARTHQMGKLHQFATQKNYDLVNELLSDTEEIVKKYTDETGNFSYESALTPHAKKQSSLFNAVSFCLGSDTDKDKGVFNEELLRKQKNNSELLNAIVERAYNQGRYVQICCAGNSAPRLCGLWTGEWNPGWSGAYTMDANVNFQVSGMNTGNVMDASIGYIYFVLRQAKDWEENAAKVYGMKDALLVPVNTDGDCALMFEYDQYYPFQYWNAGASWILLPIYEFWQCFGDCKIPVNDKISHLYNREYLNLVEDILHPLLLKQANFWRQLFTPEYYTDINGRACYKEGKRNLEPGEKYIIIPSYSPENRPKGYNSPITANATMDISAARDGLKMIIEIEKALAYNGYETDVDKWLKLMDLLPEYKYDSTGTLCEWAMNEYAENNEHRHISHLYCAWPAYEIQNNGKLVAACNSAIANRNRENAGKDDTASHGWVHKALVAARLKNGESAYDLLHTIMSSNIYFTSLMTDHNTDRSAGVYCTDTSLGTVGIINEMLLYSNTGEVEFLPALPSKWKMGSISGIMARTNAQVTKLQWDLEKGIILAAILSYAEQTIRIGFGIGKGAFQTINGAVYNSGDGVKFGKDEEIIIIMKMETCSHGIDDTEEDENE</sequence>
<dbReference type="InterPro" id="IPR049053">
    <property type="entry name" value="AFCA-like_C"/>
</dbReference>
<dbReference type="SUPFAM" id="SSF48208">
    <property type="entry name" value="Six-hairpin glycosidases"/>
    <property type="match status" value="1"/>
</dbReference>